<gene>
    <name evidence="8" type="ORF">E4K67_23720</name>
</gene>
<dbReference type="PROSITE" id="PS50112">
    <property type="entry name" value="PAS"/>
    <property type="match status" value="1"/>
</dbReference>
<accession>A0A4Z0R0P3</accession>
<dbReference type="InterPro" id="IPR009057">
    <property type="entry name" value="Homeodomain-like_sf"/>
</dbReference>
<dbReference type="GO" id="GO:0043565">
    <property type="term" value="F:sequence-specific DNA binding"/>
    <property type="evidence" value="ECO:0007669"/>
    <property type="project" value="InterPro"/>
</dbReference>
<name>A0A4Z0R0P3_9FIRM</name>
<dbReference type="InterPro" id="IPR035965">
    <property type="entry name" value="PAS-like_dom_sf"/>
</dbReference>
<sequence length="487" mass="55613">MENKLKEFINKYPFFCDILETLDASVYFCDVNGRLLYISKVAERLDGYTNEELYNRTVGEAYGLDERTSPMLLALTTEKPVVDKAFRYVVNGREAYQICNARPVFINGEKVGAYTIQKDVTQLMEVIEQNISLQKKIFLPNRNDPEESRQGQDIVGIDHLIGEHPLFKECKEMAIRAARSDSPVLLTGETGSGKELFARCIHQNSNRRDGPFLAINCAAIPETLLESILFGTSKGIYTGAVERKGLFEEAEGGTLFLDEINSMPLFSQSKLLRALEEKEIQHLGSKERIKINARIISSSNVSPQDAISKKQIREDLFYRLAVVNLMIPNLASRKSDVFLLISHYIKLYNERFQKHIVGLDDEVLHFFLNFSWPGNVRQLKHCLEAAMNLVTDQDLKIKIKYLPAYLLSGNNVNTGGYIQKESSFNRNRHRKYLKPESTGVFSSIFQKEKEEIIQALMENQGNVSKTAKQLGMHRQSLIYRIKKYNIT</sequence>
<dbReference type="Pfam" id="PF25601">
    <property type="entry name" value="AAA_lid_14"/>
    <property type="match status" value="1"/>
</dbReference>
<dbReference type="SUPFAM" id="SSF55785">
    <property type="entry name" value="PYP-like sensor domain (PAS domain)"/>
    <property type="match status" value="1"/>
</dbReference>
<dbReference type="AlphaFoldDB" id="A0A4Z0R0P3"/>
<dbReference type="InterPro" id="IPR025944">
    <property type="entry name" value="Sigma_54_int_dom_CS"/>
</dbReference>
<dbReference type="Gene3D" id="1.10.10.60">
    <property type="entry name" value="Homeodomain-like"/>
    <property type="match status" value="1"/>
</dbReference>
<dbReference type="PROSITE" id="PS00688">
    <property type="entry name" value="SIGMA54_INTERACT_3"/>
    <property type="match status" value="1"/>
</dbReference>
<dbReference type="Proteomes" id="UP000298460">
    <property type="component" value="Unassembled WGS sequence"/>
</dbReference>
<dbReference type="InterPro" id="IPR058031">
    <property type="entry name" value="AAA_lid_NorR"/>
</dbReference>
<dbReference type="PROSITE" id="PS00676">
    <property type="entry name" value="SIGMA54_INTERACT_2"/>
    <property type="match status" value="1"/>
</dbReference>
<evidence type="ECO:0000256" key="3">
    <source>
        <dbReference type="ARBA" id="ARBA00023015"/>
    </source>
</evidence>
<dbReference type="Pfam" id="PF00158">
    <property type="entry name" value="Sigma54_activat"/>
    <property type="match status" value="1"/>
</dbReference>
<dbReference type="FunFam" id="3.40.50.300:FF:000006">
    <property type="entry name" value="DNA-binding transcriptional regulator NtrC"/>
    <property type="match status" value="1"/>
</dbReference>
<organism evidence="8 9">
    <name type="scientific">Desulfosporosinus fructosivorans</name>
    <dbReference type="NCBI Taxonomy" id="2018669"/>
    <lineage>
        <taxon>Bacteria</taxon>
        <taxon>Bacillati</taxon>
        <taxon>Bacillota</taxon>
        <taxon>Clostridia</taxon>
        <taxon>Eubacteriales</taxon>
        <taxon>Desulfitobacteriaceae</taxon>
        <taxon>Desulfosporosinus</taxon>
    </lineage>
</organism>
<evidence type="ECO:0000256" key="2">
    <source>
        <dbReference type="ARBA" id="ARBA00022840"/>
    </source>
</evidence>
<feature type="domain" description="PAS" evidence="7">
    <location>
        <begin position="11"/>
        <end position="57"/>
    </location>
</feature>
<evidence type="ECO:0000313" key="8">
    <source>
        <dbReference type="EMBL" id="TGE35773.1"/>
    </source>
</evidence>
<dbReference type="InterPro" id="IPR027417">
    <property type="entry name" value="P-loop_NTPase"/>
</dbReference>
<dbReference type="SUPFAM" id="SSF46689">
    <property type="entry name" value="Homeodomain-like"/>
    <property type="match status" value="1"/>
</dbReference>
<evidence type="ECO:0000259" key="6">
    <source>
        <dbReference type="PROSITE" id="PS50045"/>
    </source>
</evidence>
<dbReference type="Gene3D" id="3.40.50.300">
    <property type="entry name" value="P-loop containing nucleotide triphosphate hydrolases"/>
    <property type="match status" value="1"/>
</dbReference>
<dbReference type="InterPro" id="IPR013656">
    <property type="entry name" value="PAS_4"/>
</dbReference>
<reference evidence="8 9" key="1">
    <citation type="submission" date="2019-03" db="EMBL/GenBank/DDBJ databases">
        <title>Draft Genome Sequence of Desulfosporosinus fructosivorans Strain 63.6F, Isolated from Marine Sediment in the Baltic Sea.</title>
        <authorList>
            <person name="Hausmann B."/>
            <person name="Vandieken V."/>
            <person name="Pjevac P."/>
            <person name="Schreck K."/>
            <person name="Herbold C.W."/>
            <person name="Loy A."/>
        </authorList>
    </citation>
    <scope>NUCLEOTIDE SEQUENCE [LARGE SCALE GENOMIC DNA]</scope>
    <source>
        <strain evidence="8 9">63.6F</strain>
    </source>
</reference>
<dbReference type="CDD" id="cd00130">
    <property type="entry name" value="PAS"/>
    <property type="match status" value="1"/>
</dbReference>
<dbReference type="PROSITE" id="PS50045">
    <property type="entry name" value="SIGMA54_INTERACT_4"/>
    <property type="match status" value="1"/>
</dbReference>
<evidence type="ECO:0000256" key="4">
    <source>
        <dbReference type="ARBA" id="ARBA00023125"/>
    </source>
</evidence>
<dbReference type="OrthoDB" id="9803970at2"/>
<dbReference type="Pfam" id="PF08448">
    <property type="entry name" value="PAS_4"/>
    <property type="match status" value="1"/>
</dbReference>
<proteinExistence type="predicted"/>
<keyword evidence="5" id="KW-0804">Transcription</keyword>
<evidence type="ECO:0000256" key="5">
    <source>
        <dbReference type="ARBA" id="ARBA00023163"/>
    </source>
</evidence>
<dbReference type="PANTHER" id="PTHR32071">
    <property type="entry name" value="TRANSCRIPTIONAL REGULATORY PROTEIN"/>
    <property type="match status" value="1"/>
</dbReference>
<evidence type="ECO:0000259" key="7">
    <source>
        <dbReference type="PROSITE" id="PS50112"/>
    </source>
</evidence>
<dbReference type="GO" id="GO:0006355">
    <property type="term" value="P:regulation of DNA-templated transcription"/>
    <property type="evidence" value="ECO:0007669"/>
    <property type="project" value="InterPro"/>
</dbReference>
<dbReference type="CDD" id="cd00009">
    <property type="entry name" value="AAA"/>
    <property type="match status" value="1"/>
</dbReference>
<dbReference type="Gene3D" id="3.30.450.20">
    <property type="entry name" value="PAS domain"/>
    <property type="match status" value="1"/>
</dbReference>
<dbReference type="InterPro" id="IPR002078">
    <property type="entry name" value="Sigma_54_int"/>
</dbReference>
<dbReference type="PANTHER" id="PTHR32071:SF74">
    <property type="entry name" value="TRANSCRIPTIONAL ACTIVATOR ROCR"/>
    <property type="match status" value="1"/>
</dbReference>
<dbReference type="PROSITE" id="PS00675">
    <property type="entry name" value="SIGMA54_INTERACT_1"/>
    <property type="match status" value="1"/>
</dbReference>
<dbReference type="SUPFAM" id="SSF52540">
    <property type="entry name" value="P-loop containing nucleoside triphosphate hydrolases"/>
    <property type="match status" value="1"/>
</dbReference>
<evidence type="ECO:0000313" key="9">
    <source>
        <dbReference type="Proteomes" id="UP000298460"/>
    </source>
</evidence>
<dbReference type="InterPro" id="IPR025662">
    <property type="entry name" value="Sigma_54_int_dom_ATP-bd_1"/>
</dbReference>
<dbReference type="NCBIfam" id="TIGR00229">
    <property type="entry name" value="sensory_box"/>
    <property type="match status" value="1"/>
</dbReference>
<dbReference type="InterPro" id="IPR000014">
    <property type="entry name" value="PAS"/>
</dbReference>
<dbReference type="InterPro" id="IPR002197">
    <property type="entry name" value="HTH_Fis"/>
</dbReference>
<dbReference type="RefSeq" id="WP_135551299.1">
    <property type="nucleotide sequence ID" value="NZ_SPQQ01000011.1"/>
</dbReference>
<comment type="caution">
    <text evidence="8">The sequence shown here is derived from an EMBL/GenBank/DDBJ whole genome shotgun (WGS) entry which is preliminary data.</text>
</comment>
<dbReference type="EMBL" id="SPQQ01000011">
    <property type="protein sequence ID" value="TGE35773.1"/>
    <property type="molecule type" value="Genomic_DNA"/>
</dbReference>
<evidence type="ECO:0000256" key="1">
    <source>
        <dbReference type="ARBA" id="ARBA00022741"/>
    </source>
</evidence>
<protein>
    <submittedName>
        <fullName evidence="8">PAS domain S-box protein</fullName>
    </submittedName>
</protein>
<keyword evidence="2" id="KW-0067">ATP-binding</keyword>
<keyword evidence="4" id="KW-0238">DNA-binding</keyword>
<dbReference type="InterPro" id="IPR003593">
    <property type="entry name" value="AAA+_ATPase"/>
</dbReference>
<feature type="domain" description="Sigma-54 factor interaction" evidence="6">
    <location>
        <begin position="160"/>
        <end position="388"/>
    </location>
</feature>
<keyword evidence="1" id="KW-0547">Nucleotide-binding</keyword>
<dbReference type="Gene3D" id="1.10.8.60">
    <property type="match status" value="1"/>
</dbReference>
<dbReference type="Pfam" id="PF02954">
    <property type="entry name" value="HTH_8"/>
    <property type="match status" value="1"/>
</dbReference>
<dbReference type="GO" id="GO:0005524">
    <property type="term" value="F:ATP binding"/>
    <property type="evidence" value="ECO:0007669"/>
    <property type="project" value="UniProtKB-KW"/>
</dbReference>
<dbReference type="SMART" id="SM00382">
    <property type="entry name" value="AAA"/>
    <property type="match status" value="1"/>
</dbReference>
<dbReference type="PRINTS" id="PR01590">
    <property type="entry name" value="HTHFIS"/>
</dbReference>
<keyword evidence="3" id="KW-0805">Transcription regulation</keyword>
<keyword evidence="9" id="KW-1185">Reference proteome</keyword>
<dbReference type="InterPro" id="IPR025943">
    <property type="entry name" value="Sigma_54_int_dom_ATP-bd_2"/>
</dbReference>